<reference evidence="2 3" key="1">
    <citation type="submission" date="2018-08" db="EMBL/GenBank/DDBJ databases">
        <title>Genomic Encyclopedia of Archaeal and Bacterial Type Strains, Phase II (KMG-II): from individual species to whole genera.</title>
        <authorList>
            <person name="Goeker M."/>
        </authorList>
    </citation>
    <scope>NUCLEOTIDE SEQUENCE [LARGE SCALE GENOMIC DNA]</scope>
    <source>
        <strain evidence="2 3">DSM 45791</strain>
    </source>
</reference>
<comment type="caution">
    <text evidence="2">The sequence shown here is derived from an EMBL/GenBank/DDBJ whole genome shotgun (WGS) entry which is preliminary data.</text>
</comment>
<dbReference type="RefSeq" id="WP_116178721.1">
    <property type="nucleotide sequence ID" value="NZ_CP144375.1"/>
</dbReference>
<gene>
    <name evidence="2" type="ORF">BCF44_113261</name>
</gene>
<dbReference type="Pfam" id="PF07332">
    <property type="entry name" value="Phage_holin_3_6"/>
    <property type="match status" value="1"/>
</dbReference>
<name>A0A3E0H965_9PSEU</name>
<evidence type="ECO:0000313" key="3">
    <source>
        <dbReference type="Proteomes" id="UP000256269"/>
    </source>
</evidence>
<evidence type="ECO:0000313" key="2">
    <source>
        <dbReference type="EMBL" id="REH39406.1"/>
    </source>
</evidence>
<proteinExistence type="predicted"/>
<keyword evidence="1" id="KW-0472">Membrane</keyword>
<sequence>MPRDDASTGQLLSRLSEQLSTLVRDEAQLAVVEVKTKAKAAGLGVGVLAGAGLFGFLGLCALVACAIIALALVWPAWLAALAVGGALLVFAGGLGTFALLKLRKGVPPVPQETVANVKDDAAIIRRAVTR</sequence>
<accession>A0A3E0H965</accession>
<keyword evidence="1" id="KW-0812">Transmembrane</keyword>
<organism evidence="2 3">
    <name type="scientific">Kutzneria buriramensis</name>
    <dbReference type="NCBI Taxonomy" id="1045776"/>
    <lineage>
        <taxon>Bacteria</taxon>
        <taxon>Bacillati</taxon>
        <taxon>Actinomycetota</taxon>
        <taxon>Actinomycetes</taxon>
        <taxon>Pseudonocardiales</taxon>
        <taxon>Pseudonocardiaceae</taxon>
        <taxon>Kutzneria</taxon>
    </lineage>
</organism>
<dbReference type="AlphaFoldDB" id="A0A3E0H965"/>
<dbReference type="Proteomes" id="UP000256269">
    <property type="component" value="Unassembled WGS sequence"/>
</dbReference>
<protein>
    <submittedName>
        <fullName evidence="2">Putative superfamily III holin-X</fullName>
    </submittedName>
</protein>
<keyword evidence="3" id="KW-1185">Reference proteome</keyword>
<feature type="transmembrane region" description="Helical" evidence="1">
    <location>
        <begin position="45"/>
        <end position="71"/>
    </location>
</feature>
<evidence type="ECO:0000256" key="1">
    <source>
        <dbReference type="SAM" id="Phobius"/>
    </source>
</evidence>
<feature type="transmembrane region" description="Helical" evidence="1">
    <location>
        <begin position="77"/>
        <end position="100"/>
    </location>
</feature>
<dbReference type="InterPro" id="IPR009937">
    <property type="entry name" value="Phage_holin_3_6"/>
</dbReference>
<keyword evidence="1" id="KW-1133">Transmembrane helix</keyword>
<dbReference type="EMBL" id="QUNO01000013">
    <property type="protein sequence ID" value="REH39406.1"/>
    <property type="molecule type" value="Genomic_DNA"/>
</dbReference>